<dbReference type="SUPFAM" id="SSF56672">
    <property type="entry name" value="DNA/RNA polymerases"/>
    <property type="match status" value="1"/>
</dbReference>
<dbReference type="PANTHER" id="PTHR35046">
    <property type="entry name" value="ZINC KNUCKLE (CCHC-TYPE) FAMILY PROTEIN"/>
    <property type="match status" value="1"/>
</dbReference>
<feature type="region of interest" description="Disordered" evidence="1">
    <location>
        <begin position="252"/>
        <end position="271"/>
    </location>
</feature>
<name>A0A371GYT3_MUCPR</name>
<reference evidence="3" key="1">
    <citation type="submission" date="2018-05" db="EMBL/GenBank/DDBJ databases">
        <title>Draft genome of Mucuna pruriens seed.</title>
        <authorList>
            <person name="Nnadi N.E."/>
            <person name="Vos R."/>
            <person name="Hasami M.H."/>
            <person name="Devisetty U.K."/>
            <person name="Aguiy J.C."/>
        </authorList>
    </citation>
    <scope>NUCLEOTIDE SEQUENCE [LARGE SCALE GENOMIC DNA]</scope>
    <source>
        <strain evidence="3">JCA_2017</strain>
    </source>
</reference>
<dbReference type="Proteomes" id="UP000257109">
    <property type="component" value="Unassembled WGS sequence"/>
</dbReference>
<dbReference type="CDD" id="cd09274">
    <property type="entry name" value="RNase_HI_RT_Ty3"/>
    <property type="match status" value="1"/>
</dbReference>
<sequence length="271" mass="30827">MGSMGVQFDKEKVKVIKSCLTPTSVSNVQSFDGLANFYKCFVRDFNPIATPLNEIIKKDIGFRWEEPQEKAFQTLKERLSNALVASNMGIGAMLLQEGNLIAFFSKKLKYAQLNYSTYDKELSALVQALQVWQHCLMSNEFIDHEHAKWVEFLKQFPYVIKHKQGKANIVANALSRRHALLAMLEKKLLDFESLKDLYVTDVDFKEANRGKTFVCAQELNLITVSERGTQRGLKGYFGVCKTYEALSKKLSHIEGSGPPRDDHDKDSLIMT</sequence>
<organism evidence="3 4">
    <name type="scientific">Mucuna pruriens</name>
    <name type="common">Velvet bean</name>
    <name type="synonym">Dolichos pruriens</name>
    <dbReference type="NCBI Taxonomy" id="157652"/>
    <lineage>
        <taxon>Eukaryota</taxon>
        <taxon>Viridiplantae</taxon>
        <taxon>Streptophyta</taxon>
        <taxon>Embryophyta</taxon>
        <taxon>Tracheophyta</taxon>
        <taxon>Spermatophyta</taxon>
        <taxon>Magnoliopsida</taxon>
        <taxon>eudicotyledons</taxon>
        <taxon>Gunneridae</taxon>
        <taxon>Pentapetalae</taxon>
        <taxon>rosids</taxon>
        <taxon>fabids</taxon>
        <taxon>Fabales</taxon>
        <taxon>Fabaceae</taxon>
        <taxon>Papilionoideae</taxon>
        <taxon>50 kb inversion clade</taxon>
        <taxon>NPAAA clade</taxon>
        <taxon>indigoferoid/millettioid clade</taxon>
        <taxon>Phaseoleae</taxon>
        <taxon>Mucuna</taxon>
    </lineage>
</organism>
<evidence type="ECO:0000256" key="1">
    <source>
        <dbReference type="SAM" id="MobiDB-lite"/>
    </source>
</evidence>
<gene>
    <name evidence="3" type="primary">pol</name>
    <name evidence="3" type="ORF">CR513_21701</name>
</gene>
<dbReference type="PANTHER" id="PTHR35046:SF9">
    <property type="entry name" value="RNA-DIRECTED DNA POLYMERASE"/>
    <property type="match status" value="1"/>
</dbReference>
<dbReference type="AlphaFoldDB" id="A0A371GYT3"/>
<accession>A0A371GYT3</accession>
<dbReference type="Pfam" id="PF17919">
    <property type="entry name" value="RT_RNaseH_2"/>
    <property type="match status" value="1"/>
</dbReference>
<dbReference type="InterPro" id="IPR043128">
    <property type="entry name" value="Rev_trsase/Diguanyl_cyclase"/>
</dbReference>
<dbReference type="OrthoDB" id="1933708at2759"/>
<dbReference type="InterPro" id="IPR041577">
    <property type="entry name" value="RT_RNaseH_2"/>
</dbReference>
<evidence type="ECO:0000259" key="2">
    <source>
        <dbReference type="Pfam" id="PF17919"/>
    </source>
</evidence>
<feature type="domain" description="Reverse transcriptase/retrotransposon-derived protein RNase H-like" evidence="2">
    <location>
        <begin position="85"/>
        <end position="141"/>
    </location>
</feature>
<feature type="compositionally biased region" description="Basic and acidic residues" evidence="1">
    <location>
        <begin position="259"/>
        <end position="271"/>
    </location>
</feature>
<comment type="caution">
    <text evidence="3">The sequence shown here is derived from an EMBL/GenBank/DDBJ whole genome shotgun (WGS) entry which is preliminary data.</text>
</comment>
<keyword evidence="4" id="KW-1185">Reference proteome</keyword>
<dbReference type="FunFam" id="3.30.70.270:FF:000020">
    <property type="entry name" value="Transposon Tf2-6 polyprotein-like Protein"/>
    <property type="match status" value="1"/>
</dbReference>
<protein>
    <submittedName>
        <fullName evidence="3">Retrovirus-related Pol polyprotein from transposon gypsy</fullName>
    </submittedName>
</protein>
<evidence type="ECO:0000313" key="4">
    <source>
        <dbReference type="Proteomes" id="UP000257109"/>
    </source>
</evidence>
<dbReference type="InterPro" id="IPR043502">
    <property type="entry name" value="DNA/RNA_pol_sf"/>
</dbReference>
<proteinExistence type="predicted"/>
<dbReference type="EMBL" id="QJKJ01004054">
    <property type="protein sequence ID" value="RDX95732.1"/>
    <property type="molecule type" value="Genomic_DNA"/>
</dbReference>
<dbReference type="Gene3D" id="3.30.70.270">
    <property type="match status" value="1"/>
</dbReference>
<evidence type="ECO:0000313" key="3">
    <source>
        <dbReference type="EMBL" id="RDX95732.1"/>
    </source>
</evidence>
<feature type="non-terminal residue" evidence="3">
    <location>
        <position position="1"/>
    </location>
</feature>